<reference evidence="2 3" key="1">
    <citation type="submission" date="2016-10" db="EMBL/GenBank/DDBJ databases">
        <authorList>
            <person name="de Groot N.N."/>
        </authorList>
    </citation>
    <scope>NUCLEOTIDE SEQUENCE [LARGE SCALE GENOMIC DNA]</scope>
    <source>
        <strain evidence="2 3">HL3</strain>
    </source>
</reference>
<protein>
    <submittedName>
        <fullName evidence="2">Divalent cation tolerance protein</fullName>
    </submittedName>
</protein>
<gene>
    <name evidence="2" type="ORF">SAMN05660831_02390</name>
</gene>
<dbReference type="GO" id="GO:0010038">
    <property type="term" value="P:response to metal ion"/>
    <property type="evidence" value="ECO:0007669"/>
    <property type="project" value="InterPro"/>
</dbReference>
<dbReference type="PANTHER" id="PTHR23419:SF8">
    <property type="entry name" value="FI09726P"/>
    <property type="match status" value="1"/>
</dbReference>
<evidence type="ECO:0000256" key="1">
    <source>
        <dbReference type="ARBA" id="ARBA00010169"/>
    </source>
</evidence>
<accession>A0A1I1VGW7</accession>
<dbReference type="PANTHER" id="PTHR23419">
    <property type="entry name" value="DIVALENT CATION TOLERANCE CUTA-RELATED"/>
    <property type="match status" value="1"/>
</dbReference>
<dbReference type="GO" id="GO:0005507">
    <property type="term" value="F:copper ion binding"/>
    <property type="evidence" value="ECO:0007669"/>
    <property type="project" value="TreeGrafter"/>
</dbReference>
<comment type="similarity">
    <text evidence="1">Belongs to the CutA family.</text>
</comment>
<dbReference type="Gene3D" id="3.30.70.120">
    <property type="match status" value="1"/>
</dbReference>
<dbReference type="Pfam" id="PF03091">
    <property type="entry name" value="CutA1"/>
    <property type="match status" value="1"/>
</dbReference>
<dbReference type="OrthoDB" id="37622at2"/>
<dbReference type="EMBL" id="FOMJ01000009">
    <property type="protein sequence ID" value="SFD82332.1"/>
    <property type="molecule type" value="Genomic_DNA"/>
</dbReference>
<proteinExistence type="inferred from homology"/>
<evidence type="ECO:0000313" key="3">
    <source>
        <dbReference type="Proteomes" id="UP000198611"/>
    </source>
</evidence>
<dbReference type="SUPFAM" id="SSF54913">
    <property type="entry name" value="GlnB-like"/>
    <property type="match status" value="1"/>
</dbReference>
<dbReference type="InterPro" id="IPR015867">
    <property type="entry name" value="N-reg_PII/ATP_PRibTrfase_C"/>
</dbReference>
<dbReference type="InterPro" id="IPR004323">
    <property type="entry name" value="Ion_tolerance_CutA"/>
</dbReference>
<name>A0A1I1VGW7_9GAMM</name>
<dbReference type="RefSeq" id="WP_093429001.1">
    <property type="nucleotide sequence ID" value="NZ_FOMJ01000009.1"/>
</dbReference>
<sequence>MAGDYRIALCTCPDEATARELAAAVVDRRLAACVNIVPGLTSVFAWEGKVETDPEVLLVIKTTGKAWEALEATLVELHPYELPEVIAVEIAAGLAGYLQWMDESTESPQ</sequence>
<dbReference type="AlphaFoldDB" id="A0A1I1VGW7"/>
<dbReference type="InterPro" id="IPR011322">
    <property type="entry name" value="N-reg_PII-like_a/b"/>
</dbReference>
<keyword evidence="3" id="KW-1185">Reference proteome</keyword>
<evidence type="ECO:0000313" key="2">
    <source>
        <dbReference type="EMBL" id="SFD82332.1"/>
    </source>
</evidence>
<dbReference type="Proteomes" id="UP000198611">
    <property type="component" value="Unassembled WGS sequence"/>
</dbReference>
<dbReference type="STRING" id="1123397.SAMN05660831_02390"/>
<organism evidence="2 3">
    <name type="scientific">Thiohalospira halophila DSM 15071</name>
    <dbReference type="NCBI Taxonomy" id="1123397"/>
    <lineage>
        <taxon>Bacteria</taxon>
        <taxon>Pseudomonadati</taxon>
        <taxon>Pseudomonadota</taxon>
        <taxon>Gammaproteobacteria</taxon>
        <taxon>Thiohalospirales</taxon>
        <taxon>Thiohalospiraceae</taxon>
        <taxon>Thiohalospira</taxon>
    </lineage>
</organism>